<keyword evidence="3" id="KW-0479">Metal-binding</keyword>
<sequence>MSDHNVPRLQTTPGCCTASTMLGAIATSFAFCFVLMVLFLYVRYLLIQRRRRRGGVPQEAEQPKLGLDPAAIAQLPSFTYKRGSLSAASTVGSSEEMESTLPECSICLSSIEEGEQVRLLPNCRHMFHKECIDVWLSTNASCPVCRGDPEPRNAEHQELFLSRLQVDVFGEGVSSPLSEKDRSSGEIERVIPTRLELRQLHDDHAVPDLERQDNCDYFCR</sequence>
<feature type="domain" description="RING-type" evidence="9">
    <location>
        <begin position="104"/>
        <end position="146"/>
    </location>
</feature>
<dbReference type="Proteomes" id="UP001151287">
    <property type="component" value="Unassembled WGS sequence"/>
</dbReference>
<dbReference type="SUPFAM" id="SSF57850">
    <property type="entry name" value="RING/U-box"/>
    <property type="match status" value="1"/>
</dbReference>
<organism evidence="10 11">
    <name type="scientific">Rhynchospora breviuscula</name>
    <dbReference type="NCBI Taxonomy" id="2022672"/>
    <lineage>
        <taxon>Eukaryota</taxon>
        <taxon>Viridiplantae</taxon>
        <taxon>Streptophyta</taxon>
        <taxon>Embryophyta</taxon>
        <taxon>Tracheophyta</taxon>
        <taxon>Spermatophyta</taxon>
        <taxon>Magnoliopsida</taxon>
        <taxon>Liliopsida</taxon>
        <taxon>Poales</taxon>
        <taxon>Cyperaceae</taxon>
        <taxon>Cyperoideae</taxon>
        <taxon>Rhynchosporeae</taxon>
        <taxon>Rhynchospora</taxon>
    </lineage>
</organism>
<reference evidence="10" key="1">
    <citation type="journal article" date="2022" name="Cell">
        <title>Repeat-based holocentromeres influence genome architecture and karyotype evolution.</title>
        <authorList>
            <person name="Hofstatter P.G."/>
            <person name="Thangavel G."/>
            <person name="Lux T."/>
            <person name="Neumann P."/>
            <person name="Vondrak T."/>
            <person name="Novak P."/>
            <person name="Zhang M."/>
            <person name="Costa L."/>
            <person name="Castellani M."/>
            <person name="Scott A."/>
            <person name="Toegelov H."/>
            <person name="Fuchs J."/>
            <person name="Mata-Sucre Y."/>
            <person name="Dias Y."/>
            <person name="Vanzela A.L.L."/>
            <person name="Huettel B."/>
            <person name="Almeida C.C.S."/>
            <person name="Simkova H."/>
            <person name="Souza G."/>
            <person name="Pedrosa-Harand A."/>
            <person name="Macas J."/>
            <person name="Mayer K.F.X."/>
            <person name="Houben A."/>
            <person name="Marques A."/>
        </authorList>
    </citation>
    <scope>NUCLEOTIDE SEQUENCE</scope>
    <source>
        <strain evidence="10">RhyBre1mFocal</strain>
    </source>
</reference>
<keyword evidence="8" id="KW-1133">Transmembrane helix</keyword>
<evidence type="ECO:0000256" key="8">
    <source>
        <dbReference type="SAM" id="Phobius"/>
    </source>
</evidence>
<comment type="catalytic activity">
    <reaction evidence="1">
        <text>S-ubiquitinyl-[E2 ubiquitin-conjugating enzyme]-L-cysteine + [acceptor protein]-L-lysine = [E2 ubiquitin-conjugating enzyme]-L-cysteine + N(6)-ubiquitinyl-[acceptor protein]-L-lysine.</text>
        <dbReference type="EC" id="2.3.2.27"/>
    </reaction>
</comment>
<comment type="similarity">
    <text evidence="6">Belongs to the RING-type zinc finger family. ATL subfamily.</text>
</comment>
<evidence type="ECO:0000256" key="3">
    <source>
        <dbReference type="ARBA" id="ARBA00022723"/>
    </source>
</evidence>
<dbReference type="GO" id="GO:0061630">
    <property type="term" value="F:ubiquitin protein ligase activity"/>
    <property type="evidence" value="ECO:0007669"/>
    <property type="project" value="UniProtKB-EC"/>
</dbReference>
<dbReference type="InterPro" id="IPR001841">
    <property type="entry name" value="Znf_RING"/>
</dbReference>
<dbReference type="SMART" id="SM00184">
    <property type="entry name" value="RING"/>
    <property type="match status" value="1"/>
</dbReference>
<dbReference type="OrthoDB" id="637090at2759"/>
<proteinExistence type="inferred from homology"/>
<evidence type="ECO:0000256" key="7">
    <source>
        <dbReference type="PROSITE-ProRule" id="PRU00175"/>
    </source>
</evidence>
<dbReference type="Gene3D" id="3.30.40.10">
    <property type="entry name" value="Zinc/RING finger domain, C3HC4 (zinc finger)"/>
    <property type="match status" value="1"/>
</dbReference>
<dbReference type="InterPro" id="IPR013083">
    <property type="entry name" value="Znf_RING/FYVE/PHD"/>
</dbReference>
<evidence type="ECO:0000256" key="2">
    <source>
        <dbReference type="ARBA" id="ARBA00012483"/>
    </source>
</evidence>
<keyword evidence="4 7" id="KW-0863">Zinc-finger</keyword>
<keyword evidence="8" id="KW-0812">Transmembrane</keyword>
<keyword evidence="5" id="KW-0862">Zinc</keyword>
<dbReference type="AlphaFoldDB" id="A0A9P9ZCN9"/>
<evidence type="ECO:0000256" key="1">
    <source>
        <dbReference type="ARBA" id="ARBA00000900"/>
    </source>
</evidence>
<evidence type="ECO:0000259" key="9">
    <source>
        <dbReference type="PROSITE" id="PS50089"/>
    </source>
</evidence>
<evidence type="ECO:0000256" key="4">
    <source>
        <dbReference type="ARBA" id="ARBA00022771"/>
    </source>
</evidence>
<evidence type="ECO:0000313" key="11">
    <source>
        <dbReference type="Proteomes" id="UP001151287"/>
    </source>
</evidence>
<gene>
    <name evidence="10" type="ORF">LUZ63_016677</name>
</gene>
<dbReference type="EMBL" id="JAMQYH010000005">
    <property type="protein sequence ID" value="KAJ1685287.1"/>
    <property type="molecule type" value="Genomic_DNA"/>
</dbReference>
<protein>
    <recommendedName>
        <fullName evidence="2">RING-type E3 ubiquitin transferase</fullName>
        <ecNumber evidence="2">2.3.2.27</ecNumber>
    </recommendedName>
</protein>
<evidence type="ECO:0000256" key="6">
    <source>
        <dbReference type="ARBA" id="ARBA00024209"/>
    </source>
</evidence>
<evidence type="ECO:0000313" key="10">
    <source>
        <dbReference type="EMBL" id="KAJ1685287.1"/>
    </source>
</evidence>
<dbReference type="EC" id="2.3.2.27" evidence="2"/>
<dbReference type="GO" id="GO:0008270">
    <property type="term" value="F:zinc ion binding"/>
    <property type="evidence" value="ECO:0007669"/>
    <property type="project" value="UniProtKB-KW"/>
</dbReference>
<dbReference type="Pfam" id="PF13639">
    <property type="entry name" value="zf-RING_2"/>
    <property type="match status" value="1"/>
</dbReference>
<dbReference type="InterPro" id="IPR053238">
    <property type="entry name" value="RING-H2_zinc_finger"/>
</dbReference>
<accession>A0A9P9ZCN9</accession>
<keyword evidence="8" id="KW-0472">Membrane</keyword>
<dbReference type="PANTHER" id="PTHR14155">
    <property type="entry name" value="RING FINGER DOMAIN-CONTAINING"/>
    <property type="match status" value="1"/>
</dbReference>
<comment type="caution">
    <text evidence="10">The sequence shown here is derived from an EMBL/GenBank/DDBJ whole genome shotgun (WGS) entry which is preliminary data.</text>
</comment>
<keyword evidence="11" id="KW-1185">Reference proteome</keyword>
<dbReference type="PANTHER" id="PTHR14155:SF626">
    <property type="entry name" value="RING-TYPE DOMAIN-CONTAINING PROTEIN"/>
    <property type="match status" value="1"/>
</dbReference>
<name>A0A9P9ZCN9_9POAL</name>
<evidence type="ECO:0000256" key="5">
    <source>
        <dbReference type="ARBA" id="ARBA00022833"/>
    </source>
</evidence>
<feature type="transmembrane region" description="Helical" evidence="8">
    <location>
        <begin position="20"/>
        <end position="42"/>
    </location>
</feature>
<dbReference type="PROSITE" id="PS50089">
    <property type="entry name" value="ZF_RING_2"/>
    <property type="match status" value="1"/>
</dbReference>
<dbReference type="CDD" id="cd16461">
    <property type="entry name" value="RING-H2_EL5-like"/>
    <property type="match status" value="1"/>
</dbReference>